<sequence length="129" mass="14799">MPLIRFDVIEGRNDEELKKLLDTAHRAMVKAFGVPELDRYQVVTQHAANELVIYDTGLGYKRTKNFVLITIRSTPRDQEKKVNFYRILSELLEKECGIDPQDIMVNVVTCSYEDWSFGLGEAQFLTGAL</sequence>
<dbReference type="EMBL" id="SRJD01000015">
    <property type="protein sequence ID" value="TGA97264.1"/>
    <property type="molecule type" value="Genomic_DNA"/>
</dbReference>
<name>A0A4Z0GME8_9BACL</name>
<dbReference type="SUPFAM" id="SSF55331">
    <property type="entry name" value="Tautomerase/MIF"/>
    <property type="match status" value="1"/>
</dbReference>
<dbReference type="PANTHER" id="PTHR38460:SF1">
    <property type="entry name" value="TAUTOMERASE YOLI-RELATED"/>
    <property type="match status" value="1"/>
</dbReference>
<dbReference type="AlphaFoldDB" id="A0A4Z0GME8"/>
<dbReference type="Proteomes" id="UP000298347">
    <property type="component" value="Unassembled WGS sequence"/>
</dbReference>
<dbReference type="PANTHER" id="PTHR38460">
    <property type="entry name" value="TAUTOMERASE YOLI-RELATED"/>
    <property type="match status" value="1"/>
</dbReference>
<evidence type="ECO:0000313" key="2">
    <source>
        <dbReference type="Proteomes" id="UP000298347"/>
    </source>
</evidence>
<dbReference type="Pfam" id="PF14552">
    <property type="entry name" value="Tautomerase_2"/>
    <property type="match status" value="1"/>
</dbReference>
<proteinExistence type="predicted"/>
<keyword evidence="2" id="KW-1185">Reference proteome</keyword>
<dbReference type="RefSeq" id="WP_135349179.1">
    <property type="nucleotide sequence ID" value="NZ_SRJD01000015.1"/>
</dbReference>
<reference evidence="1 2" key="1">
    <citation type="journal article" date="2015" name="Int. J. Syst. Evol. Microbiol.">
        <title>Sporolactobacillus shoreae sp. nov. and Sporolactobacillus spathodeae sp. nov., two spore-forming lactic acid bacteria isolated from tree barks in Thailand.</title>
        <authorList>
            <person name="Thamacharoensuk T."/>
            <person name="Kitahara M."/>
            <person name="Ohkuma M."/>
            <person name="Thongchul N."/>
            <person name="Tanasupawat S."/>
        </authorList>
    </citation>
    <scope>NUCLEOTIDE SEQUENCE [LARGE SCALE GENOMIC DNA]</scope>
    <source>
        <strain evidence="1 2">BK92</strain>
    </source>
</reference>
<dbReference type="Gene3D" id="3.30.429.10">
    <property type="entry name" value="Macrophage Migration Inhibitory Factor"/>
    <property type="match status" value="1"/>
</dbReference>
<gene>
    <name evidence="1" type="ORF">E4665_12770</name>
</gene>
<dbReference type="OrthoDB" id="9804765at2"/>
<dbReference type="InterPro" id="IPR014347">
    <property type="entry name" value="Tautomerase/MIF_sf"/>
</dbReference>
<protein>
    <submittedName>
        <fullName evidence="1">Tautomerase family protein</fullName>
    </submittedName>
</protein>
<evidence type="ECO:0000313" key="1">
    <source>
        <dbReference type="EMBL" id="TGA97264.1"/>
    </source>
</evidence>
<accession>A0A4Z0GME8</accession>
<dbReference type="InterPro" id="IPR037479">
    <property type="entry name" value="Tauto_MSAD"/>
</dbReference>
<comment type="caution">
    <text evidence="1">The sequence shown here is derived from an EMBL/GenBank/DDBJ whole genome shotgun (WGS) entry which is preliminary data.</text>
</comment>
<organism evidence="1 2">
    <name type="scientific">Sporolactobacillus shoreae</name>
    <dbReference type="NCBI Taxonomy" id="1465501"/>
    <lineage>
        <taxon>Bacteria</taxon>
        <taxon>Bacillati</taxon>
        <taxon>Bacillota</taxon>
        <taxon>Bacilli</taxon>
        <taxon>Bacillales</taxon>
        <taxon>Sporolactobacillaceae</taxon>
        <taxon>Sporolactobacillus</taxon>
    </lineage>
</organism>